<reference evidence="2 3" key="1">
    <citation type="journal article" date="2022" name="Nat. Ecol. Evol.">
        <title>A masculinizing supergene underlies an exaggerated male reproductive morph in a spider.</title>
        <authorList>
            <person name="Hendrickx F."/>
            <person name="De Corte Z."/>
            <person name="Sonet G."/>
            <person name="Van Belleghem S.M."/>
            <person name="Kostlbacher S."/>
            <person name="Vangestel C."/>
        </authorList>
    </citation>
    <scope>NUCLEOTIDE SEQUENCE [LARGE SCALE GENOMIC DNA]</scope>
    <source>
        <strain evidence="2">W744_W776</strain>
    </source>
</reference>
<keyword evidence="3" id="KW-1185">Reference proteome</keyword>
<comment type="caution">
    <text evidence="2">The sequence shown here is derived from an EMBL/GenBank/DDBJ whole genome shotgun (WGS) entry which is preliminary data.</text>
</comment>
<dbReference type="Proteomes" id="UP000827092">
    <property type="component" value="Unassembled WGS sequence"/>
</dbReference>
<evidence type="ECO:0000313" key="3">
    <source>
        <dbReference type="Proteomes" id="UP000827092"/>
    </source>
</evidence>
<proteinExistence type="predicted"/>
<feature type="compositionally biased region" description="Basic residues" evidence="1">
    <location>
        <begin position="330"/>
        <end position="339"/>
    </location>
</feature>
<protein>
    <submittedName>
        <fullName evidence="2">Uncharacterized protein</fullName>
    </submittedName>
</protein>
<dbReference type="EMBL" id="JAFNEN010000475">
    <property type="protein sequence ID" value="KAG8182210.1"/>
    <property type="molecule type" value="Genomic_DNA"/>
</dbReference>
<dbReference type="AlphaFoldDB" id="A0AAV6UFA7"/>
<accession>A0AAV6UFA7</accession>
<feature type="compositionally biased region" description="Basic residues" evidence="1">
    <location>
        <begin position="193"/>
        <end position="209"/>
    </location>
</feature>
<feature type="region of interest" description="Disordered" evidence="1">
    <location>
        <begin position="301"/>
        <end position="347"/>
    </location>
</feature>
<feature type="region of interest" description="Disordered" evidence="1">
    <location>
        <begin position="193"/>
        <end position="212"/>
    </location>
</feature>
<gene>
    <name evidence="2" type="ORF">JTE90_000064</name>
</gene>
<evidence type="ECO:0000313" key="2">
    <source>
        <dbReference type="EMBL" id="KAG8182210.1"/>
    </source>
</evidence>
<organism evidence="2 3">
    <name type="scientific">Oedothorax gibbosus</name>
    <dbReference type="NCBI Taxonomy" id="931172"/>
    <lineage>
        <taxon>Eukaryota</taxon>
        <taxon>Metazoa</taxon>
        <taxon>Ecdysozoa</taxon>
        <taxon>Arthropoda</taxon>
        <taxon>Chelicerata</taxon>
        <taxon>Arachnida</taxon>
        <taxon>Araneae</taxon>
        <taxon>Araneomorphae</taxon>
        <taxon>Entelegynae</taxon>
        <taxon>Araneoidea</taxon>
        <taxon>Linyphiidae</taxon>
        <taxon>Erigoninae</taxon>
        <taxon>Oedothorax</taxon>
    </lineage>
</organism>
<name>A0AAV6UFA7_9ARAC</name>
<sequence>MSSKRSYGICKEEDFEDEMEDDHKVSRTYAKKLKIKKEDEEYVPSNSKKATPKISFHKIHHFVKREEDTIGNFEVKREAQNASDCCQKMDDRPATPKILTSFNKIYPLLKYKEAAIGSSGVKLEVQNASDCNQKINGKPSTPKILTSFNKNPLPNCKENTTGNSKVKLEDESVNDCYQKINCRPQKCRTKRNGRRRKCQKKNGRPKPRKCLSENAKCPSTAKVNHFKIGAILPTKENSVLEIHIEKLCLPEKTSEYQSVQFPTRKTYFKCENSNKVLEFYVPDISSYRGFDERVPLDISGRLDEETNKKESPSTPVQNKHFPEEPALKSSPKKHKKKNTKQVIQEEKNVDENGIKAVNGEITDWNNNQNKICERQATKDINPSYKNIVSALRSDSKNQIECHSINHDHDYYSIKEKCYRIIESEGKIDKVTSIVQISNLVPAQSNFPELLPTNFDEVTSSVQNSNQVPAQPNFPELLPTNFDEVSSSVQNSNQVPAQSNFPELLPTNFDEVTSIVHISNQIPAQPNFPEMLPTNVDSTDTEYVSIRNARKNPLVEIENLVPFATESNNSSIPEITSRDQKPLKLIEFLSCQLQKGNIYSWNGKGSNIVIKNCAEHFYDWVSKKSTITKNDHQPGEFYECILL</sequence>
<feature type="compositionally biased region" description="Basic and acidic residues" evidence="1">
    <location>
        <begin position="301"/>
        <end position="311"/>
    </location>
</feature>
<evidence type="ECO:0000256" key="1">
    <source>
        <dbReference type="SAM" id="MobiDB-lite"/>
    </source>
</evidence>